<feature type="compositionally biased region" description="Polar residues" evidence="9">
    <location>
        <begin position="297"/>
        <end position="320"/>
    </location>
</feature>
<evidence type="ECO:0000256" key="2">
    <source>
        <dbReference type="ARBA" id="ARBA00004510"/>
    </source>
</evidence>
<dbReference type="GO" id="GO:0003779">
    <property type="term" value="F:actin binding"/>
    <property type="evidence" value="ECO:0007669"/>
    <property type="project" value="UniProtKB-KW"/>
</dbReference>
<dbReference type="Pfam" id="PF00568">
    <property type="entry name" value="WH1"/>
    <property type="match status" value="1"/>
</dbReference>
<comment type="subcellular location">
    <subcellularLocation>
        <location evidence="2">Cell projection</location>
        <location evidence="2">Lamellipodium</location>
    </subcellularLocation>
    <subcellularLocation>
        <location evidence="1">Cytoplasm</location>
        <location evidence="1">Cytoskeleton</location>
    </subcellularLocation>
</comment>
<proteinExistence type="inferred from homology"/>
<dbReference type="GO" id="GO:0030027">
    <property type="term" value="C:lamellipodium"/>
    <property type="evidence" value="ECO:0007669"/>
    <property type="project" value="UniProtKB-SubCell"/>
</dbReference>
<dbReference type="FunFam" id="1.20.5.1160:FF:000005">
    <property type="entry name" value="vasodilator-stimulated phosphoprotein isoform X2"/>
    <property type="match status" value="1"/>
</dbReference>
<evidence type="ECO:0000256" key="3">
    <source>
        <dbReference type="ARBA" id="ARBA00009785"/>
    </source>
</evidence>
<reference evidence="12" key="1">
    <citation type="submission" date="2011-11" db="EMBL/GenBank/DDBJ databases">
        <title>The Draft Genome of Spermophilus tridecemlineatus.</title>
        <authorList>
            <consortium name="The Broad Institute Genome Assembly &amp; Analysis Group"/>
            <consortium name="Computational R&amp;D Group"/>
            <consortium name="and Sequencing Platform"/>
            <person name="Di Palma F."/>
            <person name="Alfoldi J."/>
            <person name="Johnson J."/>
            <person name="Berlin A."/>
            <person name="Gnerre S."/>
            <person name="Jaffe D."/>
            <person name="MacCallum I."/>
            <person name="Young S."/>
            <person name="Walker B.J."/>
            <person name="Lindblad-Toh K."/>
        </authorList>
    </citation>
    <scope>NUCLEOTIDE SEQUENCE [LARGE SCALE GENOMIC DNA]</scope>
</reference>
<keyword evidence="6" id="KW-0009">Actin-binding</keyword>
<feature type="compositionally biased region" description="Basic and acidic residues" evidence="9">
    <location>
        <begin position="128"/>
        <end position="140"/>
    </location>
</feature>
<dbReference type="SUPFAM" id="SSF50729">
    <property type="entry name" value="PH domain-like"/>
    <property type="match status" value="1"/>
</dbReference>
<feature type="region of interest" description="Disordered" evidence="9">
    <location>
        <begin position="1"/>
        <end position="45"/>
    </location>
</feature>
<keyword evidence="7" id="KW-0206">Cytoskeleton</keyword>
<dbReference type="GO" id="GO:0005737">
    <property type="term" value="C:cytoplasm"/>
    <property type="evidence" value="ECO:0007669"/>
    <property type="project" value="UniProtKB-ARBA"/>
</dbReference>
<dbReference type="GO" id="GO:0007411">
    <property type="term" value="P:axon guidance"/>
    <property type="evidence" value="ECO:0007669"/>
    <property type="project" value="TreeGrafter"/>
</dbReference>
<dbReference type="SUPFAM" id="SSF118370">
    <property type="entry name" value="Vasodilator-stimulated phosphoprotein, VASP, tetramerisation domain"/>
    <property type="match status" value="1"/>
</dbReference>
<feature type="region of interest" description="Disordered" evidence="9">
    <location>
        <begin position="224"/>
        <end position="329"/>
    </location>
</feature>
<name>A0A287D803_ICTTR</name>
<dbReference type="Gene3D" id="2.30.29.30">
    <property type="entry name" value="Pleckstrin-homology domain (PH domain)/Phosphotyrosine-binding domain (PTB)"/>
    <property type="match status" value="1"/>
</dbReference>
<dbReference type="GO" id="GO:0005522">
    <property type="term" value="F:profilin binding"/>
    <property type="evidence" value="ECO:0007669"/>
    <property type="project" value="TreeGrafter"/>
</dbReference>
<dbReference type="Pfam" id="PF08776">
    <property type="entry name" value="VASP_tetra"/>
    <property type="match status" value="1"/>
</dbReference>
<dbReference type="AlphaFoldDB" id="A0A287D803"/>
<dbReference type="GO" id="GO:0030838">
    <property type="term" value="P:positive regulation of actin filament polymerization"/>
    <property type="evidence" value="ECO:0007669"/>
    <property type="project" value="TreeGrafter"/>
</dbReference>
<evidence type="ECO:0000256" key="9">
    <source>
        <dbReference type="SAM" id="MobiDB-lite"/>
    </source>
</evidence>
<evidence type="ECO:0000256" key="6">
    <source>
        <dbReference type="ARBA" id="ARBA00023203"/>
    </source>
</evidence>
<dbReference type="GO" id="GO:0030036">
    <property type="term" value="P:actin cytoskeleton organization"/>
    <property type="evidence" value="ECO:0007669"/>
    <property type="project" value="TreeGrafter"/>
</dbReference>
<feature type="compositionally biased region" description="Polar residues" evidence="9">
    <location>
        <begin position="15"/>
        <end position="29"/>
    </location>
</feature>
<evidence type="ECO:0000256" key="7">
    <source>
        <dbReference type="ARBA" id="ARBA00023212"/>
    </source>
</evidence>
<keyword evidence="5" id="KW-0729">SH3-binding</keyword>
<keyword evidence="4" id="KW-0963">Cytoplasm</keyword>
<feature type="region of interest" description="Disordered" evidence="9">
    <location>
        <begin position="100"/>
        <end position="211"/>
    </location>
</feature>
<dbReference type="InterPro" id="IPR038023">
    <property type="entry name" value="VASP_sf"/>
</dbReference>
<feature type="compositionally biased region" description="Pro residues" evidence="9">
    <location>
        <begin position="106"/>
        <end position="122"/>
    </location>
</feature>
<dbReference type="STRING" id="43179.ENSSTOP00000029646"/>
<protein>
    <recommendedName>
        <fullName evidence="10">WH1 domain-containing protein</fullName>
    </recommendedName>
</protein>
<dbReference type="InterPro" id="IPR011993">
    <property type="entry name" value="PH-like_dom_sf"/>
</dbReference>
<dbReference type="InterPro" id="IPR000697">
    <property type="entry name" value="WH1/EVH1_dom"/>
</dbReference>
<dbReference type="GO" id="GO:0017124">
    <property type="term" value="F:SH3 domain binding"/>
    <property type="evidence" value="ECO:0007669"/>
    <property type="project" value="UniProtKB-KW"/>
</dbReference>
<dbReference type="CDD" id="cd22185">
    <property type="entry name" value="WH2_hVASP-like"/>
    <property type="match status" value="1"/>
</dbReference>
<reference evidence="11" key="2">
    <citation type="submission" date="2025-08" db="UniProtKB">
        <authorList>
            <consortium name="Ensembl"/>
        </authorList>
    </citation>
    <scope>IDENTIFICATION</scope>
</reference>
<keyword evidence="8" id="KW-0966">Cell projection</keyword>
<comment type="similarity">
    <text evidence="3">Belongs to the Ena/VASP family.</text>
</comment>
<evidence type="ECO:0000256" key="4">
    <source>
        <dbReference type="ARBA" id="ARBA00022490"/>
    </source>
</evidence>
<organism evidence="11 12">
    <name type="scientific">Ictidomys tridecemlineatus</name>
    <name type="common">Thirteen-lined ground squirrel</name>
    <name type="synonym">Spermophilus tridecemlineatus</name>
    <dbReference type="NCBI Taxonomy" id="43179"/>
    <lineage>
        <taxon>Eukaryota</taxon>
        <taxon>Metazoa</taxon>
        <taxon>Chordata</taxon>
        <taxon>Craniata</taxon>
        <taxon>Vertebrata</taxon>
        <taxon>Euteleostomi</taxon>
        <taxon>Mammalia</taxon>
        <taxon>Eutheria</taxon>
        <taxon>Euarchontoglires</taxon>
        <taxon>Glires</taxon>
        <taxon>Rodentia</taxon>
        <taxon>Sciuromorpha</taxon>
        <taxon>Sciuridae</taxon>
        <taxon>Xerinae</taxon>
        <taxon>Marmotini</taxon>
        <taxon>Ictidomys</taxon>
    </lineage>
</organism>
<dbReference type="InterPro" id="IPR014885">
    <property type="entry name" value="VASP_tetra"/>
</dbReference>
<keyword evidence="12" id="KW-1185">Reference proteome</keyword>
<dbReference type="InParanoid" id="A0A287D803"/>
<evidence type="ECO:0000256" key="8">
    <source>
        <dbReference type="ARBA" id="ARBA00023273"/>
    </source>
</evidence>
<dbReference type="EMBL" id="AGTP01007840">
    <property type="status" value="NOT_ANNOTATED_CDS"/>
    <property type="molecule type" value="Genomic_DNA"/>
</dbReference>
<dbReference type="Ensembl" id="ENSSTOT00000029484.2">
    <property type="protein sequence ID" value="ENSSTOP00000029646.1"/>
    <property type="gene ID" value="ENSSTOG00000025429.2"/>
</dbReference>
<dbReference type="PROSITE" id="PS50229">
    <property type="entry name" value="WH1"/>
    <property type="match status" value="1"/>
</dbReference>
<dbReference type="GeneTree" id="ENSGT00940000156765"/>
<evidence type="ECO:0000256" key="1">
    <source>
        <dbReference type="ARBA" id="ARBA00004245"/>
    </source>
</evidence>
<feature type="domain" description="WH1" evidence="10">
    <location>
        <begin position="1"/>
        <end position="101"/>
    </location>
</feature>
<dbReference type="Gene3D" id="1.20.5.1160">
    <property type="entry name" value="Vasodilator-stimulated phosphoprotein"/>
    <property type="match status" value="1"/>
</dbReference>
<evidence type="ECO:0000313" key="11">
    <source>
        <dbReference type="Ensembl" id="ENSSTOP00000029646.1"/>
    </source>
</evidence>
<feature type="compositionally biased region" description="Pro residues" evidence="9">
    <location>
        <begin position="149"/>
        <end position="174"/>
    </location>
</feature>
<evidence type="ECO:0000256" key="5">
    <source>
        <dbReference type="ARBA" id="ARBA00023036"/>
    </source>
</evidence>
<dbReference type="SMART" id="SM00461">
    <property type="entry name" value="WH1"/>
    <property type="match status" value="1"/>
</dbReference>
<dbReference type="PANTHER" id="PTHR11202">
    <property type="entry name" value="SPROUTY-RELATED, EVH1 DOMAIN-CONTAINING PROTEIN FAMILY MEMBER"/>
    <property type="match status" value="1"/>
</dbReference>
<evidence type="ECO:0000313" key="12">
    <source>
        <dbReference type="Proteomes" id="UP000005215"/>
    </source>
</evidence>
<reference evidence="11" key="3">
    <citation type="submission" date="2025-09" db="UniProtKB">
        <authorList>
            <consortium name="Ensembl"/>
        </authorList>
    </citation>
    <scope>IDENTIFICATION</scope>
</reference>
<dbReference type="PANTHER" id="PTHR11202:SF12">
    <property type="entry name" value="VASODILATOR-STIMULATED PHOSPHOPROTEIN"/>
    <property type="match status" value="1"/>
</dbReference>
<sequence length="363" mass="38367">MLCDDGNERWLPASTGPQASAVSRSTTTPRPIPSRLSEEGKMQPGQQVVSNCAIVRGVRYNQATPNFHQWRDARQVWGLNFSIKEDVVQPAAGRASALQALEGDGPPAPPAPPAPPVLPAPSAPSEVEQQKRQWPMERKGWVTKAGSPPVHPVGGPPPPPGPPCPPGPSAPPGLPSSGVLASRHGVGGGTSPAIPLSAAQGWNGGDAGAPGLAAAIWGAKLRKVNKQKETSGRPLGPKAENSRSTGPGFMEEMAALLAQRRKATQIGGKPKEESASQEEPGARGPAQSEPVPRPWEKNSTALLRMKSSSSRTASKAQPSSHGEESDLERVKRELLEEVRKELQKVKEEIIEALVQELRNWGSP</sequence>
<accession>A0A287D803</accession>
<evidence type="ECO:0000259" key="10">
    <source>
        <dbReference type="PROSITE" id="PS50229"/>
    </source>
</evidence>
<dbReference type="Proteomes" id="UP000005215">
    <property type="component" value="Unassembled WGS sequence"/>
</dbReference>
<dbReference type="GO" id="GO:0001843">
    <property type="term" value="P:neural tube closure"/>
    <property type="evidence" value="ECO:0007669"/>
    <property type="project" value="TreeGrafter"/>
</dbReference>
<dbReference type="GO" id="GO:0005856">
    <property type="term" value="C:cytoskeleton"/>
    <property type="evidence" value="ECO:0007669"/>
    <property type="project" value="UniProtKB-SubCell"/>
</dbReference>